<dbReference type="AlphaFoldDB" id="A0AAT9G6F4"/>
<protein>
    <submittedName>
        <fullName evidence="1">Gamma-glutamyl-gamma-aminobutyrate hydrolase</fullName>
    </submittedName>
</protein>
<dbReference type="SUPFAM" id="SSF52317">
    <property type="entry name" value="Class I glutamine amidotransferase-like"/>
    <property type="match status" value="1"/>
</dbReference>
<dbReference type="InterPro" id="IPR029062">
    <property type="entry name" value="Class_I_gatase-like"/>
</dbReference>
<proteinExistence type="predicted"/>
<dbReference type="GO" id="GO:0033969">
    <property type="term" value="F:gamma-glutamyl-gamma-aminobutyrate hydrolase activity"/>
    <property type="evidence" value="ECO:0007669"/>
    <property type="project" value="TreeGrafter"/>
</dbReference>
<dbReference type="InterPro" id="IPR044668">
    <property type="entry name" value="PuuD-like"/>
</dbReference>
<dbReference type="PANTHER" id="PTHR43235">
    <property type="entry name" value="GLUTAMINE AMIDOTRANSFERASE PB2B2.05-RELATED"/>
    <property type="match status" value="1"/>
</dbReference>
<dbReference type="PANTHER" id="PTHR43235:SF1">
    <property type="entry name" value="GLUTAMINE AMIDOTRANSFERASE PB2B2.05-RELATED"/>
    <property type="match status" value="1"/>
</dbReference>
<dbReference type="GO" id="GO:0006598">
    <property type="term" value="P:polyamine catabolic process"/>
    <property type="evidence" value="ECO:0007669"/>
    <property type="project" value="TreeGrafter"/>
</dbReference>
<gene>
    <name evidence="1" type="ORF">DMENIID0002_00210</name>
</gene>
<keyword evidence="1" id="KW-0378">Hydrolase</keyword>
<dbReference type="CDD" id="cd01745">
    <property type="entry name" value="GATase1_2"/>
    <property type="match status" value="1"/>
</dbReference>
<sequence length="254" mass="28263">MIQKKPVIGITLDLANNSEKYAYAPFPWYAIRQNYADSVIKVGGIPLMLPYQYDTIEVMLSIIDGLIIPGGDEDIHPKFYGQEFTCDRTATNDQRDNFELLLIQKALEKNMPFLGICRGMQMLNVVCGGNLIQHIPDYIKSQAGVATVINHEQPAPKHTLSHSITIEPNTILANLSGNKQTCMVNSSHHQAVGKIGKELQVAATAPDGIIEAIESINHKFVIGVEWHPEYLNPNDLDLNLFKGLIEAIAKLERF</sequence>
<dbReference type="EMBL" id="AP029170">
    <property type="protein sequence ID" value="BFD45375.1"/>
    <property type="molecule type" value="Genomic_DNA"/>
</dbReference>
<evidence type="ECO:0000313" key="1">
    <source>
        <dbReference type="EMBL" id="BFD45375.1"/>
    </source>
</evidence>
<dbReference type="Pfam" id="PF07722">
    <property type="entry name" value="Peptidase_C26"/>
    <property type="match status" value="1"/>
</dbReference>
<accession>A0AAT9G6F4</accession>
<dbReference type="GO" id="GO:0005829">
    <property type="term" value="C:cytosol"/>
    <property type="evidence" value="ECO:0007669"/>
    <property type="project" value="TreeGrafter"/>
</dbReference>
<reference evidence="1" key="1">
    <citation type="submission" date="2024-01" db="EMBL/GenBank/DDBJ databases">
        <title>Sequencing the genomes of a sandfly, Sergentomyia squamirostris, and its two endosymbionts.</title>
        <authorList>
            <person name="Itokawa K."/>
            <person name="Sanjoba C."/>
        </authorList>
    </citation>
    <scope>NUCLEOTIDE SEQUENCE</scope>
    <source>
        <strain evidence="1">RiSSQ</strain>
    </source>
</reference>
<dbReference type="PROSITE" id="PS51273">
    <property type="entry name" value="GATASE_TYPE_1"/>
    <property type="match status" value="1"/>
</dbReference>
<name>A0AAT9G6F4_9RICK</name>
<dbReference type="Gene3D" id="3.40.50.880">
    <property type="match status" value="1"/>
</dbReference>
<dbReference type="InterPro" id="IPR011697">
    <property type="entry name" value="Peptidase_C26"/>
</dbReference>
<organism evidence="1">
    <name type="scientific">Candidatus Tisiphia endosymbiont of Sergentomyia squamirostris</name>
    <dbReference type="NCBI Taxonomy" id="3113639"/>
    <lineage>
        <taxon>Bacteria</taxon>
        <taxon>Pseudomonadati</taxon>
        <taxon>Pseudomonadota</taxon>
        <taxon>Alphaproteobacteria</taxon>
        <taxon>Rickettsiales</taxon>
        <taxon>Rickettsiaceae</taxon>
        <taxon>Rickettsieae</taxon>
        <taxon>Candidatus Tisiphia</taxon>
    </lineage>
</organism>